<dbReference type="HOGENOM" id="CLU_048251_3_2_9"/>
<dbReference type="PANTHER" id="PTHR33434">
    <property type="entry name" value="DEGV DOMAIN-CONTAINING PROTEIN DR_1986-RELATED"/>
    <property type="match status" value="1"/>
</dbReference>
<dbReference type="Gene3D" id="3.40.50.10170">
    <property type="match status" value="1"/>
</dbReference>
<dbReference type="Proteomes" id="UP000033695">
    <property type="component" value="Unassembled WGS sequence"/>
</dbReference>
<sequence length="281" mass="30959">MSKVKVVTDSSVQITDEEIKKYEITVVPLSIDIDGEQFIDGVTINREEFVQKMLAAQNVPKTSQPPLGRFIDKFQELSADGSKILVIAMTKSLSGTIDAARQAGEMVDADVTVVDSEYTDRALAFQVINAAKMAQEGADLEEILPAVEKIKQQTHLYMGIPNLENILKGGRLGKLAASLSTFLKINIVIQLKDAKINILKKGRGIKTIENYMESVVQKIEENGSKIAEIGISYVDDITLSRKLEQQIHEKLPEIPILTQITSPTIATHAGKGALAVIYYYR</sequence>
<dbReference type="RefSeq" id="WP_045922812.1">
    <property type="nucleotide sequence ID" value="NZ_JAAEDZ010000001.1"/>
</dbReference>
<dbReference type="STRING" id="1218508.JG29_09480"/>
<proteinExistence type="predicted"/>
<dbReference type="Gene3D" id="3.30.1180.10">
    <property type="match status" value="1"/>
</dbReference>
<dbReference type="Pfam" id="PF02645">
    <property type="entry name" value="DegV"/>
    <property type="match status" value="1"/>
</dbReference>
<keyword evidence="1" id="KW-0446">Lipid-binding</keyword>
<accession>A0A0F4KPG1</accession>
<dbReference type="SUPFAM" id="SSF82549">
    <property type="entry name" value="DAK1/DegV-like"/>
    <property type="match status" value="1"/>
</dbReference>
<dbReference type="PROSITE" id="PS51482">
    <property type="entry name" value="DEGV"/>
    <property type="match status" value="1"/>
</dbReference>
<evidence type="ECO:0000256" key="1">
    <source>
        <dbReference type="ARBA" id="ARBA00023121"/>
    </source>
</evidence>
<comment type="caution">
    <text evidence="2">The sequence shown here is derived from an EMBL/GenBank/DDBJ whole genome shotgun (WGS) entry which is preliminary data.</text>
</comment>
<reference evidence="2 3" key="1">
    <citation type="submission" date="2014-12" db="EMBL/GenBank/DDBJ databases">
        <title>Comparative genomics of the lactic acid bacteria isolated from the honey bee gut.</title>
        <authorList>
            <person name="Ellegaard K.M."/>
            <person name="Tamarit D."/>
            <person name="Javelind E."/>
            <person name="Olofsson T."/>
            <person name="Andersson S.G."/>
            <person name="Vasquez A."/>
        </authorList>
    </citation>
    <scope>NUCLEOTIDE SEQUENCE [LARGE SCALE GENOMIC DNA]</scope>
    <source>
        <strain evidence="2 3">Hon2</strain>
    </source>
</reference>
<dbReference type="GO" id="GO:0008289">
    <property type="term" value="F:lipid binding"/>
    <property type="evidence" value="ECO:0007669"/>
    <property type="project" value="UniProtKB-KW"/>
</dbReference>
<dbReference type="InterPro" id="IPR050270">
    <property type="entry name" value="DegV_domain_contain"/>
</dbReference>
<protein>
    <recommendedName>
        <fullName evidence="4">DegV family protein</fullName>
    </recommendedName>
</protein>
<dbReference type="PANTHER" id="PTHR33434:SF8">
    <property type="entry name" value="DEGV DOMAIN-CONTAINING PROTEIN SPR1019"/>
    <property type="match status" value="1"/>
</dbReference>
<name>A0A0F4KPG1_9LACO</name>
<keyword evidence="3" id="KW-1185">Reference proteome</keyword>
<dbReference type="EMBL" id="JXBZ01000008">
    <property type="protein sequence ID" value="KJY48547.1"/>
    <property type="molecule type" value="Genomic_DNA"/>
</dbReference>
<dbReference type="AlphaFoldDB" id="A0A0F4KPG1"/>
<dbReference type="OrthoDB" id="5429275at2"/>
<dbReference type="PATRIC" id="fig|1218508.4.peg.933"/>
<gene>
    <name evidence="2" type="ORF">JG29_09480</name>
</gene>
<organism evidence="2 3">
    <name type="scientific">Bombilactobacillus mellis</name>
    <dbReference type="NCBI Taxonomy" id="1218508"/>
    <lineage>
        <taxon>Bacteria</taxon>
        <taxon>Bacillati</taxon>
        <taxon>Bacillota</taxon>
        <taxon>Bacilli</taxon>
        <taxon>Lactobacillales</taxon>
        <taxon>Lactobacillaceae</taxon>
        <taxon>Bombilactobacillus</taxon>
    </lineage>
</organism>
<evidence type="ECO:0000313" key="3">
    <source>
        <dbReference type="Proteomes" id="UP000033695"/>
    </source>
</evidence>
<evidence type="ECO:0000313" key="2">
    <source>
        <dbReference type="EMBL" id="KJY48547.1"/>
    </source>
</evidence>
<dbReference type="NCBIfam" id="TIGR00762">
    <property type="entry name" value="DegV"/>
    <property type="match status" value="1"/>
</dbReference>
<evidence type="ECO:0008006" key="4">
    <source>
        <dbReference type="Google" id="ProtNLM"/>
    </source>
</evidence>
<dbReference type="InterPro" id="IPR003797">
    <property type="entry name" value="DegV"/>
</dbReference>
<dbReference type="InterPro" id="IPR043168">
    <property type="entry name" value="DegV_C"/>
</dbReference>